<dbReference type="InParanoid" id="G2XNF5"/>
<dbReference type="Proteomes" id="UP000008177">
    <property type="component" value="Unplaced contigs"/>
</dbReference>
<protein>
    <submittedName>
        <fullName evidence="2">Uncharacterized protein</fullName>
    </submittedName>
</protein>
<reference evidence="3" key="1">
    <citation type="journal article" date="2011" name="PLoS Genet.">
        <title>Genomic analysis of the necrotrophic fungal pathogens Sclerotinia sclerotiorum and Botrytis cinerea.</title>
        <authorList>
            <person name="Amselem J."/>
            <person name="Cuomo C.A."/>
            <person name="van Kan J.A."/>
            <person name="Viaud M."/>
            <person name="Benito E.P."/>
            <person name="Couloux A."/>
            <person name="Coutinho P.M."/>
            <person name="de Vries R.P."/>
            <person name="Dyer P.S."/>
            <person name="Fillinger S."/>
            <person name="Fournier E."/>
            <person name="Gout L."/>
            <person name="Hahn M."/>
            <person name="Kohn L."/>
            <person name="Lapalu N."/>
            <person name="Plummer K.M."/>
            <person name="Pradier J.M."/>
            <person name="Quevillon E."/>
            <person name="Sharon A."/>
            <person name="Simon A."/>
            <person name="ten Have A."/>
            <person name="Tudzynski B."/>
            <person name="Tudzynski P."/>
            <person name="Wincker P."/>
            <person name="Andrew M."/>
            <person name="Anthouard V."/>
            <person name="Beever R.E."/>
            <person name="Beffa R."/>
            <person name="Benoit I."/>
            <person name="Bouzid O."/>
            <person name="Brault B."/>
            <person name="Chen Z."/>
            <person name="Choquer M."/>
            <person name="Collemare J."/>
            <person name="Cotton P."/>
            <person name="Danchin E.G."/>
            <person name="Da Silva C."/>
            <person name="Gautier A."/>
            <person name="Giraud C."/>
            <person name="Giraud T."/>
            <person name="Gonzalez C."/>
            <person name="Grossetete S."/>
            <person name="Guldener U."/>
            <person name="Henrissat B."/>
            <person name="Howlett B.J."/>
            <person name="Kodira C."/>
            <person name="Kretschmer M."/>
            <person name="Lappartient A."/>
            <person name="Leroch M."/>
            <person name="Levis C."/>
            <person name="Mauceli E."/>
            <person name="Neuveglise C."/>
            <person name="Oeser B."/>
            <person name="Pearson M."/>
            <person name="Poulain J."/>
            <person name="Poussereau N."/>
            <person name="Quesneville H."/>
            <person name="Rascle C."/>
            <person name="Schumacher J."/>
            <person name="Segurens B."/>
            <person name="Sexton A."/>
            <person name="Silva E."/>
            <person name="Sirven C."/>
            <person name="Soanes D.M."/>
            <person name="Talbot N.J."/>
            <person name="Templeton M."/>
            <person name="Yandava C."/>
            <person name="Yarden O."/>
            <person name="Zeng Q."/>
            <person name="Rollins J.A."/>
            <person name="Lebrun M.H."/>
            <person name="Dickman M."/>
        </authorList>
    </citation>
    <scope>NUCLEOTIDE SEQUENCE [LARGE SCALE GENOMIC DNA]</scope>
    <source>
        <strain evidence="3">T4</strain>
    </source>
</reference>
<sequence length="128" mass="14346">MFLISNTQQRYGSEAEGKYRNQFPSKASYARLLRSKDSRTVARRTASPSSKHPHTKLCYKCQTSTIASLRNSNGFTHGTPGEIMAAAKSGCPLCIPLERNFDLGPPLMPCVYTVSVELFHQMLRYLPM</sequence>
<dbReference type="AlphaFoldDB" id="G2XNF5"/>
<dbReference type="EMBL" id="FQ790246">
    <property type="protein sequence ID" value="CCD42411.1"/>
    <property type="molecule type" value="Genomic_DNA"/>
</dbReference>
<dbReference type="HOGENOM" id="CLU_1959228_0_0_1"/>
<evidence type="ECO:0000313" key="2">
    <source>
        <dbReference type="EMBL" id="CCD42411.1"/>
    </source>
</evidence>
<gene>
    <name evidence="2" type="ORF">BofuT4_P074940.1</name>
</gene>
<evidence type="ECO:0000313" key="3">
    <source>
        <dbReference type="Proteomes" id="UP000008177"/>
    </source>
</evidence>
<name>G2XNF5_BOTF4</name>
<organism evidence="2 3">
    <name type="scientific">Botryotinia fuckeliana (strain T4)</name>
    <name type="common">Noble rot fungus</name>
    <name type="synonym">Botrytis cinerea</name>
    <dbReference type="NCBI Taxonomy" id="999810"/>
    <lineage>
        <taxon>Eukaryota</taxon>
        <taxon>Fungi</taxon>
        <taxon>Dikarya</taxon>
        <taxon>Ascomycota</taxon>
        <taxon>Pezizomycotina</taxon>
        <taxon>Leotiomycetes</taxon>
        <taxon>Helotiales</taxon>
        <taxon>Sclerotiniaceae</taxon>
        <taxon>Botrytis</taxon>
    </lineage>
</organism>
<accession>G2XNF5</accession>
<feature type="region of interest" description="Disordered" evidence="1">
    <location>
        <begin position="34"/>
        <end position="55"/>
    </location>
</feature>
<proteinExistence type="predicted"/>
<evidence type="ECO:0000256" key="1">
    <source>
        <dbReference type="SAM" id="MobiDB-lite"/>
    </source>
</evidence>